<feature type="transmembrane region" description="Helical" evidence="1">
    <location>
        <begin position="227"/>
        <end position="245"/>
    </location>
</feature>
<feature type="transmembrane region" description="Helical" evidence="1">
    <location>
        <begin position="278"/>
        <end position="308"/>
    </location>
</feature>
<dbReference type="PANTHER" id="PTHR48090:SF7">
    <property type="entry name" value="RFBJ PROTEIN"/>
    <property type="match status" value="1"/>
</dbReference>
<evidence type="ECO:0000259" key="3">
    <source>
        <dbReference type="Pfam" id="PF09835"/>
    </source>
</evidence>
<dbReference type="PANTHER" id="PTHR48090">
    <property type="entry name" value="UNDECAPRENYL-PHOSPHATE 4-DEOXY-4-FORMAMIDO-L-ARABINOSE TRANSFERASE-RELATED"/>
    <property type="match status" value="1"/>
</dbReference>
<dbReference type="InterPro" id="IPR029044">
    <property type="entry name" value="Nucleotide-diphossugar_trans"/>
</dbReference>
<organism evidence="4 5">
    <name type="scientific">Xiashengella succiniciproducens</name>
    <dbReference type="NCBI Taxonomy" id="2949635"/>
    <lineage>
        <taxon>Bacteria</taxon>
        <taxon>Pseudomonadati</taxon>
        <taxon>Bacteroidota</taxon>
        <taxon>Bacteroidia</taxon>
        <taxon>Marinilabiliales</taxon>
        <taxon>Marinilabiliaceae</taxon>
        <taxon>Xiashengella</taxon>
    </lineage>
</organism>
<dbReference type="Proteomes" id="UP001056426">
    <property type="component" value="Chromosome"/>
</dbReference>
<dbReference type="EMBL" id="CP098400">
    <property type="protein sequence ID" value="URW79359.1"/>
    <property type="molecule type" value="Genomic_DNA"/>
</dbReference>
<gene>
    <name evidence="4" type="ORF">M9189_10880</name>
</gene>
<dbReference type="Pfam" id="PF09835">
    <property type="entry name" value="DUF2062"/>
    <property type="match status" value="1"/>
</dbReference>
<keyword evidence="1" id="KW-1133">Transmembrane helix</keyword>
<dbReference type="InterPro" id="IPR018639">
    <property type="entry name" value="DUF2062"/>
</dbReference>
<proteinExistence type="predicted"/>
<evidence type="ECO:0000256" key="1">
    <source>
        <dbReference type="SAM" id="Phobius"/>
    </source>
</evidence>
<dbReference type="Pfam" id="PF00535">
    <property type="entry name" value="Glycos_transf_2"/>
    <property type="match status" value="1"/>
</dbReference>
<evidence type="ECO:0000259" key="2">
    <source>
        <dbReference type="Pfam" id="PF00535"/>
    </source>
</evidence>
<dbReference type="SUPFAM" id="SSF53448">
    <property type="entry name" value="Nucleotide-diphospho-sugar transferases"/>
    <property type="match status" value="1"/>
</dbReference>
<accession>A0A9J6ZPA7</accession>
<feature type="domain" description="Glycosyltransferase 2-like" evidence="2">
    <location>
        <begin position="20"/>
        <end position="155"/>
    </location>
</feature>
<feature type="domain" description="DUF2062" evidence="3">
    <location>
        <begin position="271"/>
        <end position="392"/>
    </location>
</feature>
<dbReference type="AlphaFoldDB" id="A0A9J6ZPA7"/>
<dbReference type="InterPro" id="IPR050256">
    <property type="entry name" value="Glycosyltransferase_2"/>
</dbReference>
<dbReference type="CDD" id="cd04179">
    <property type="entry name" value="DPM_DPG-synthase_like"/>
    <property type="match status" value="1"/>
</dbReference>
<feature type="transmembrane region" description="Helical" evidence="1">
    <location>
        <begin position="315"/>
        <end position="342"/>
    </location>
</feature>
<reference evidence="4" key="2">
    <citation type="submission" date="2022-06" db="EMBL/GenBank/DDBJ databases">
        <title>Xiashengella guii gen. nov. sp. nov., a bacterium isolated form anaerobic digestion tank.</title>
        <authorList>
            <person name="Huang H."/>
        </authorList>
    </citation>
    <scope>NUCLEOTIDE SEQUENCE</scope>
    <source>
        <strain evidence="4">Ai-910</strain>
    </source>
</reference>
<feature type="transmembrane region" description="Helical" evidence="1">
    <location>
        <begin position="362"/>
        <end position="391"/>
    </location>
</feature>
<evidence type="ECO:0000313" key="4">
    <source>
        <dbReference type="EMBL" id="URW79359.1"/>
    </source>
</evidence>
<dbReference type="Gene3D" id="3.90.550.10">
    <property type="entry name" value="Spore Coat Polysaccharide Biosynthesis Protein SpsA, Chain A"/>
    <property type="match status" value="1"/>
</dbReference>
<protein>
    <submittedName>
        <fullName evidence="4">DUF2062 domain-containing protein</fullName>
    </submittedName>
</protein>
<dbReference type="RefSeq" id="WP_250723184.1">
    <property type="nucleotide sequence ID" value="NZ_CP098400.1"/>
</dbReference>
<dbReference type="InterPro" id="IPR001173">
    <property type="entry name" value="Glyco_trans_2-like"/>
</dbReference>
<keyword evidence="1" id="KW-0812">Transmembrane</keyword>
<reference evidence="4" key="1">
    <citation type="submission" date="2022-05" db="EMBL/GenBank/DDBJ databases">
        <authorList>
            <person name="Sun X."/>
        </authorList>
    </citation>
    <scope>NUCLEOTIDE SEQUENCE</scope>
    <source>
        <strain evidence="4">Ai-910</strain>
    </source>
</reference>
<evidence type="ECO:0000313" key="5">
    <source>
        <dbReference type="Proteomes" id="UP001056426"/>
    </source>
</evidence>
<name>A0A9J6ZPA7_9BACT</name>
<dbReference type="KEGG" id="alkq:M9189_10880"/>
<keyword evidence="5" id="KW-1185">Reference proteome</keyword>
<keyword evidence="1" id="KW-0472">Membrane</keyword>
<sequence length="394" mass="44255">MASIEMDMASKALFKEKQCCVIIPTYNNASFLDAVINDVLSYSDDVIVVNDGSTDSTLEILSKYNKVSIISYPVNKGKGHALKTGFREAWARGYRYAITIDSDGQHYAKDLNAFLKLIDDQPNSIIIGARNLNQKNMNSKSGFANKFSNFWFKVTTGLDMPDTQSGYRLYPLEPLHNMRFFSGRYEFEVEVLVRASWKGVGISAAPIDVYYPPREERVSHFRPFKDFARISILNTVLVLLALLWYHPRRLYREYSKKSLRDIYWEAKATATSLSNFEIAAAIAFGVFMGIFPIWGYQLLVGFIIAHLLSLNKTIFFIAANISLPPMIPFIIYLSYVLGGYMMGDGSWAVDVELSISGVKGNLVQYLIGAVGLSCIAGLIAGALSYMLLVLFKRK</sequence>